<evidence type="ECO:0000256" key="4">
    <source>
        <dbReference type="ARBA" id="ARBA00022692"/>
    </source>
</evidence>
<feature type="transmembrane region" description="Helical" evidence="9">
    <location>
        <begin position="56"/>
        <end position="78"/>
    </location>
</feature>
<feature type="transmembrane region" description="Helical" evidence="9">
    <location>
        <begin position="6"/>
        <end position="26"/>
    </location>
</feature>
<keyword evidence="4 9" id="KW-0812">Transmembrane</keyword>
<keyword evidence="6 9" id="KW-1133">Transmembrane helix</keyword>
<evidence type="ECO:0000256" key="9">
    <source>
        <dbReference type="SAM" id="Phobius"/>
    </source>
</evidence>
<feature type="transmembrane region" description="Helical" evidence="9">
    <location>
        <begin position="31"/>
        <end position="50"/>
    </location>
</feature>
<dbReference type="Proteomes" id="UP001500842">
    <property type="component" value="Unassembled WGS sequence"/>
</dbReference>
<keyword evidence="5" id="KW-0029">Amino-acid transport</keyword>
<feature type="transmembrane region" description="Helical" evidence="9">
    <location>
        <begin position="252"/>
        <end position="272"/>
    </location>
</feature>
<feature type="transmembrane region" description="Helical" evidence="9">
    <location>
        <begin position="217"/>
        <end position="246"/>
    </location>
</feature>
<keyword evidence="11" id="KW-1185">Reference proteome</keyword>
<dbReference type="Pfam" id="PF02653">
    <property type="entry name" value="BPD_transp_2"/>
    <property type="match status" value="1"/>
</dbReference>
<comment type="subcellular location">
    <subcellularLocation>
        <location evidence="1">Cell membrane</location>
        <topology evidence="1">Multi-pass membrane protein</topology>
    </subcellularLocation>
</comment>
<evidence type="ECO:0000256" key="8">
    <source>
        <dbReference type="ARBA" id="ARBA00037998"/>
    </source>
</evidence>
<evidence type="ECO:0000256" key="1">
    <source>
        <dbReference type="ARBA" id="ARBA00004651"/>
    </source>
</evidence>
<dbReference type="InterPro" id="IPR001851">
    <property type="entry name" value="ABC_transp_permease"/>
</dbReference>
<comment type="similarity">
    <text evidence="8">Belongs to the binding-protein-dependent transport system permease family. LivHM subfamily.</text>
</comment>
<gene>
    <name evidence="10" type="ORF">GCM10009788_36700</name>
</gene>
<evidence type="ECO:0000313" key="11">
    <source>
        <dbReference type="Proteomes" id="UP001500842"/>
    </source>
</evidence>
<protein>
    <submittedName>
        <fullName evidence="10">Branched-chain amino acid ABC transporter permease</fullName>
    </submittedName>
</protein>
<keyword evidence="3" id="KW-1003">Cell membrane</keyword>
<feature type="transmembrane region" description="Helical" evidence="9">
    <location>
        <begin position="90"/>
        <end position="109"/>
    </location>
</feature>
<name>A0ABN2AXX4_9ACTN</name>
<feature type="transmembrane region" description="Helical" evidence="9">
    <location>
        <begin position="136"/>
        <end position="155"/>
    </location>
</feature>
<evidence type="ECO:0000256" key="7">
    <source>
        <dbReference type="ARBA" id="ARBA00023136"/>
    </source>
</evidence>
<proteinExistence type="inferred from homology"/>
<dbReference type="InterPro" id="IPR052157">
    <property type="entry name" value="BCAA_transport_permease"/>
</dbReference>
<evidence type="ECO:0000256" key="5">
    <source>
        <dbReference type="ARBA" id="ARBA00022970"/>
    </source>
</evidence>
<dbReference type="PANTHER" id="PTHR11795">
    <property type="entry name" value="BRANCHED-CHAIN AMINO ACID TRANSPORT SYSTEM PERMEASE PROTEIN LIVH"/>
    <property type="match status" value="1"/>
</dbReference>
<evidence type="ECO:0000313" key="10">
    <source>
        <dbReference type="EMBL" id="GAA1529904.1"/>
    </source>
</evidence>
<comment type="caution">
    <text evidence="10">The sequence shown here is derived from an EMBL/GenBank/DDBJ whole genome shotgun (WGS) entry which is preliminary data.</text>
</comment>
<keyword evidence="2" id="KW-0813">Transport</keyword>
<keyword evidence="7 9" id="KW-0472">Membrane</keyword>
<sequence>MLVQVLNGLAFGVLLLVLSSGLALIFGLRGVVNFAHGAIYMLAAYVALSISDRTSFWVALVTVPILLAVAGLLVDRFGLRFLVGRSPLDMVLLTFGITFVVADVVQTFWGTHARTIDPPRVLAGSTDLGFATYPTYRLFVIATGLLVCAGLVAWLKLSRTGLFVRASGDDRVTAGAMGINVDRVSATVVALGFGLAGLAGVLAGPYLTLSPSMGAEILITTFIVVVVGGLGSIGGPMVAALLIGLANALATVQVPTLAAYVPYLLMLVVLLLRPQGIAGRRTAL</sequence>
<dbReference type="PANTHER" id="PTHR11795:SF442">
    <property type="entry name" value="ABC TRANSPORTER ATP-BINDING PROTEIN"/>
    <property type="match status" value="1"/>
</dbReference>
<evidence type="ECO:0000256" key="6">
    <source>
        <dbReference type="ARBA" id="ARBA00022989"/>
    </source>
</evidence>
<reference evidence="10 11" key="1">
    <citation type="journal article" date="2019" name="Int. J. Syst. Evol. Microbiol.">
        <title>The Global Catalogue of Microorganisms (GCM) 10K type strain sequencing project: providing services to taxonomists for standard genome sequencing and annotation.</title>
        <authorList>
            <consortium name="The Broad Institute Genomics Platform"/>
            <consortium name="The Broad Institute Genome Sequencing Center for Infectious Disease"/>
            <person name="Wu L."/>
            <person name="Ma J."/>
        </authorList>
    </citation>
    <scope>NUCLEOTIDE SEQUENCE [LARGE SCALE GENOMIC DNA]</scope>
    <source>
        <strain evidence="10 11">JCM 14942</strain>
    </source>
</reference>
<accession>A0ABN2AXX4</accession>
<dbReference type="EMBL" id="BAAAOR010000026">
    <property type="protein sequence ID" value="GAA1529904.1"/>
    <property type="molecule type" value="Genomic_DNA"/>
</dbReference>
<dbReference type="CDD" id="cd06582">
    <property type="entry name" value="TM_PBP1_LivH_like"/>
    <property type="match status" value="1"/>
</dbReference>
<dbReference type="RefSeq" id="WP_141004160.1">
    <property type="nucleotide sequence ID" value="NZ_BAAAOR010000026.1"/>
</dbReference>
<organism evidence="10 11">
    <name type="scientific">Nocardioides humi</name>
    <dbReference type="NCBI Taxonomy" id="449461"/>
    <lineage>
        <taxon>Bacteria</taxon>
        <taxon>Bacillati</taxon>
        <taxon>Actinomycetota</taxon>
        <taxon>Actinomycetes</taxon>
        <taxon>Propionibacteriales</taxon>
        <taxon>Nocardioidaceae</taxon>
        <taxon>Nocardioides</taxon>
    </lineage>
</organism>
<evidence type="ECO:0000256" key="3">
    <source>
        <dbReference type="ARBA" id="ARBA00022475"/>
    </source>
</evidence>
<evidence type="ECO:0000256" key="2">
    <source>
        <dbReference type="ARBA" id="ARBA00022448"/>
    </source>
</evidence>